<feature type="transmembrane region" description="Helical" evidence="1">
    <location>
        <begin position="79"/>
        <end position="100"/>
    </location>
</feature>
<organism evidence="2 3">
    <name type="scientific">Oecophyllibacter saccharovorans</name>
    <dbReference type="NCBI Taxonomy" id="2558360"/>
    <lineage>
        <taxon>Bacteria</taxon>
        <taxon>Pseudomonadati</taxon>
        <taxon>Pseudomonadota</taxon>
        <taxon>Alphaproteobacteria</taxon>
        <taxon>Acetobacterales</taxon>
        <taxon>Acetobacteraceae</taxon>
        <taxon>Oecophyllibacter</taxon>
    </lineage>
</organism>
<protein>
    <submittedName>
        <fullName evidence="2">Uncharacterized protein</fullName>
    </submittedName>
</protein>
<keyword evidence="1" id="KW-0472">Membrane</keyword>
<keyword evidence="1" id="KW-0812">Transmembrane</keyword>
<keyword evidence="3" id="KW-1185">Reference proteome</keyword>
<evidence type="ECO:0000313" key="3">
    <source>
        <dbReference type="Proteomes" id="UP000315037"/>
    </source>
</evidence>
<sequence length="105" mass="11819">MISDIPFFPVVGAFVYHDERALIHVTADLFIGVCAYMCAKRKGFSPVALWAIACGIMAPFLIVLELCRSKNPGKTSLRLVEYFGTALVLFSIIVVFYEFFYQVKI</sequence>
<feature type="transmembrane region" description="Helical" evidence="1">
    <location>
        <begin position="47"/>
        <end position="67"/>
    </location>
</feature>
<name>A0A506UM24_9PROT</name>
<keyword evidence="1" id="KW-1133">Transmembrane helix</keyword>
<dbReference type="RefSeq" id="WP_165598920.1">
    <property type="nucleotide sequence ID" value="NZ_SORY01000001.1"/>
</dbReference>
<comment type="caution">
    <text evidence="2">The sequence shown here is derived from an EMBL/GenBank/DDBJ whole genome shotgun (WGS) entry which is preliminary data.</text>
</comment>
<dbReference type="EMBL" id="SORZ01000002">
    <property type="protein sequence ID" value="TPW34404.1"/>
    <property type="molecule type" value="Genomic_DNA"/>
</dbReference>
<gene>
    <name evidence="2" type="ORF">E3202_07925</name>
</gene>
<reference evidence="2 3" key="1">
    <citation type="submission" date="2019-03" db="EMBL/GenBank/DDBJ databases">
        <title>The complete genome sequence of Neokomagataea sp. Jb2 NBRC113641.</title>
        <authorList>
            <person name="Chua K.-O."/>
            <person name="Chan K.-G."/>
            <person name="See-Too W.-S."/>
        </authorList>
    </citation>
    <scope>NUCLEOTIDE SEQUENCE [LARGE SCALE GENOMIC DNA]</scope>
    <source>
        <strain evidence="2 3">Jb2</strain>
    </source>
</reference>
<evidence type="ECO:0000313" key="2">
    <source>
        <dbReference type="EMBL" id="TPW34404.1"/>
    </source>
</evidence>
<proteinExistence type="predicted"/>
<dbReference type="Proteomes" id="UP000315037">
    <property type="component" value="Unassembled WGS sequence"/>
</dbReference>
<dbReference type="AlphaFoldDB" id="A0A506UM24"/>
<evidence type="ECO:0000256" key="1">
    <source>
        <dbReference type="SAM" id="Phobius"/>
    </source>
</evidence>
<accession>A0A506UM24</accession>